<dbReference type="GO" id="GO:0046872">
    <property type="term" value="F:metal ion binding"/>
    <property type="evidence" value="ECO:0007669"/>
    <property type="project" value="UniProtKB-KW"/>
</dbReference>
<evidence type="ECO:0000256" key="4">
    <source>
        <dbReference type="ARBA" id="ARBA00023014"/>
    </source>
</evidence>
<evidence type="ECO:0000259" key="6">
    <source>
        <dbReference type="PROSITE" id="PS51379"/>
    </source>
</evidence>
<dbReference type="PATRIC" id="fig|29290.4.peg.4047"/>
<gene>
    <name evidence="7" type="ORF">MBAV_003080</name>
</gene>
<dbReference type="InterPro" id="IPR017896">
    <property type="entry name" value="4Fe4S_Fe-S-bd"/>
</dbReference>
<evidence type="ECO:0000256" key="2">
    <source>
        <dbReference type="ARBA" id="ARBA00022723"/>
    </source>
</evidence>
<feature type="transmembrane region" description="Helical" evidence="5">
    <location>
        <begin position="20"/>
        <end position="37"/>
    </location>
</feature>
<accession>A0A0F3GVL3</accession>
<organism evidence="7 8">
    <name type="scientific">Candidatus Magnetobacterium bavaricum</name>
    <dbReference type="NCBI Taxonomy" id="29290"/>
    <lineage>
        <taxon>Bacteria</taxon>
        <taxon>Pseudomonadati</taxon>
        <taxon>Nitrospirota</taxon>
        <taxon>Thermodesulfovibrionia</taxon>
        <taxon>Thermodesulfovibrionales</taxon>
        <taxon>Candidatus Magnetobacteriaceae</taxon>
        <taxon>Candidatus Magnetobacterium</taxon>
    </lineage>
</organism>
<dbReference type="Proteomes" id="UP000033423">
    <property type="component" value="Unassembled WGS sequence"/>
</dbReference>
<keyword evidence="5" id="KW-0812">Transmembrane</keyword>
<dbReference type="GO" id="GO:0051539">
    <property type="term" value="F:4 iron, 4 sulfur cluster binding"/>
    <property type="evidence" value="ECO:0007669"/>
    <property type="project" value="UniProtKB-KW"/>
</dbReference>
<keyword evidence="1" id="KW-0004">4Fe-4S</keyword>
<dbReference type="AlphaFoldDB" id="A0A0F3GVL3"/>
<evidence type="ECO:0000256" key="3">
    <source>
        <dbReference type="ARBA" id="ARBA00023004"/>
    </source>
</evidence>
<comment type="caution">
    <text evidence="7">The sequence shown here is derived from an EMBL/GenBank/DDBJ whole genome shotgun (WGS) entry which is preliminary data.</text>
</comment>
<evidence type="ECO:0000256" key="1">
    <source>
        <dbReference type="ARBA" id="ARBA00022485"/>
    </source>
</evidence>
<dbReference type="EMBL" id="LACI01001320">
    <property type="protein sequence ID" value="KJU84723.1"/>
    <property type="molecule type" value="Genomic_DNA"/>
</dbReference>
<dbReference type="InterPro" id="IPR006311">
    <property type="entry name" value="TAT_signal"/>
</dbReference>
<dbReference type="CDD" id="cd10551">
    <property type="entry name" value="PsrB"/>
    <property type="match status" value="1"/>
</dbReference>
<protein>
    <submittedName>
        <fullName evidence="7">Molybdopterin oxidoreductase iron-sulfur binding subunit</fullName>
    </submittedName>
</protein>
<dbReference type="Gene3D" id="3.30.70.20">
    <property type="match status" value="2"/>
</dbReference>
<dbReference type="InterPro" id="IPR050954">
    <property type="entry name" value="ET_IronSulfur_Cluster-Binding"/>
</dbReference>
<feature type="domain" description="4Fe-4S ferredoxin-type" evidence="6">
    <location>
        <begin position="136"/>
        <end position="167"/>
    </location>
</feature>
<dbReference type="PROSITE" id="PS00198">
    <property type="entry name" value="4FE4S_FER_1"/>
    <property type="match status" value="1"/>
</dbReference>
<evidence type="ECO:0000256" key="5">
    <source>
        <dbReference type="SAM" id="Phobius"/>
    </source>
</evidence>
<name>A0A0F3GVL3_9BACT</name>
<evidence type="ECO:0000313" key="7">
    <source>
        <dbReference type="EMBL" id="KJU84723.1"/>
    </source>
</evidence>
<keyword evidence="3" id="KW-0408">Iron</keyword>
<evidence type="ECO:0000313" key="8">
    <source>
        <dbReference type="Proteomes" id="UP000033423"/>
    </source>
</evidence>
<keyword evidence="2" id="KW-0479">Metal-binding</keyword>
<proteinExistence type="predicted"/>
<dbReference type="PROSITE" id="PS51318">
    <property type="entry name" value="TAT"/>
    <property type="match status" value="1"/>
</dbReference>
<dbReference type="SUPFAM" id="SSF54862">
    <property type="entry name" value="4Fe-4S ferredoxins"/>
    <property type="match status" value="1"/>
</dbReference>
<keyword evidence="4" id="KW-0411">Iron-sulfur</keyword>
<sequence>MDKQTEDTDTGITRRDLVRGGALIAGSVVVAASMIAYSRTARKTTDTIGDKSIRSLPEFKTVTRDQGNDILIRMQDELRAAMKKPVEQRKWQMVIDTRKCVGCHACTVACIAENKLPPGVVYRPVIQELSGKYPLLSLRYFPRPCMQCELPPCTEVCPVKATWKRPDGIVVIDYDKCIGCRYCLSACPYGARTSDFNEKYTENTPQIQPYELAANNEYGKAWNRKDNNSPVGNARKCHFCLHRIEVGLLPQCVSTCIGRANYFGDASDAETLVSQMAAKTNKITLLEAKGTRPQVIYLI</sequence>
<dbReference type="PANTHER" id="PTHR43177:SF3">
    <property type="entry name" value="PROTEIN NRFC HOMOLOG"/>
    <property type="match status" value="1"/>
</dbReference>
<keyword evidence="8" id="KW-1185">Reference proteome</keyword>
<keyword evidence="5" id="KW-0472">Membrane</keyword>
<feature type="domain" description="4Fe-4S ferredoxin-type" evidence="6">
    <location>
        <begin position="168"/>
        <end position="197"/>
    </location>
</feature>
<dbReference type="InterPro" id="IPR017900">
    <property type="entry name" value="4Fe4S_Fe_S_CS"/>
</dbReference>
<dbReference type="Pfam" id="PF13247">
    <property type="entry name" value="Fer4_11"/>
    <property type="match status" value="2"/>
</dbReference>
<keyword evidence="5" id="KW-1133">Transmembrane helix</keyword>
<dbReference type="PROSITE" id="PS51379">
    <property type="entry name" value="4FE4S_FER_2"/>
    <property type="match status" value="3"/>
</dbReference>
<feature type="domain" description="4Fe-4S ferredoxin-type" evidence="6">
    <location>
        <begin position="91"/>
        <end position="110"/>
    </location>
</feature>
<dbReference type="PANTHER" id="PTHR43177">
    <property type="entry name" value="PROTEIN NRFC"/>
    <property type="match status" value="1"/>
</dbReference>
<reference evidence="7 8" key="1">
    <citation type="submission" date="2015-02" db="EMBL/GenBank/DDBJ databases">
        <title>Single-cell genomics of uncultivated deep-branching MTB reveals a conserved set of magnetosome genes.</title>
        <authorList>
            <person name="Kolinko S."/>
            <person name="Richter M."/>
            <person name="Glockner F.O."/>
            <person name="Brachmann A."/>
            <person name="Schuler D."/>
        </authorList>
    </citation>
    <scope>NUCLEOTIDE SEQUENCE [LARGE SCALE GENOMIC DNA]</scope>
    <source>
        <strain evidence="7">TM-1</strain>
    </source>
</reference>